<organism evidence="1 2">
    <name type="scientific">Filimonas zeae</name>
    <dbReference type="NCBI Taxonomy" id="1737353"/>
    <lineage>
        <taxon>Bacteria</taxon>
        <taxon>Pseudomonadati</taxon>
        <taxon>Bacteroidota</taxon>
        <taxon>Chitinophagia</taxon>
        <taxon>Chitinophagales</taxon>
        <taxon>Chitinophagaceae</taxon>
        <taxon>Filimonas</taxon>
    </lineage>
</organism>
<dbReference type="RefSeq" id="WP_188959338.1">
    <property type="nucleotide sequence ID" value="NZ_BMIB01000009.1"/>
</dbReference>
<reference evidence="1" key="2">
    <citation type="submission" date="2020-09" db="EMBL/GenBank/DDBJ databases">
        <authorList>
            <person name="Sun Q."/>
            <person name="Zhou Y."/>
        </authorList>
    </citation>
    <scope>NUCLEOTIDE SEQUENCE</scope>
    <source>
        <strain evidence="1">CGMCC 1.15290</strain>
    </source>
</reference>
<gene>
    <name evidence="1" type="ORF">GCM10011379_58100</name>
</gene>
<accession>A0A917MZV8</accession>
<evidence type="ECO:0000313" key="1">
    <source>
        <dbReference type="EMBL" id="GGH83148.1"/>
    </source>
</evidence>
<dbReference type="Proteomes" id="UP000627292">
    <property type="component" value="Unassembled WGS sequence"/>
</dbReference>
<reference evidence="1" key="1">
    <citation type="journal article" date="2014" name="Int. J. Syst. Evol. Microbiol.">
        <title>Complete genome sequence of Corynebacterium casei LMG S-19264T (=DSM 44701T), isolated from a smear-ripened cheese.</title>
        <authorList>
            <consortium name="US DOE Joint Genome Institute (JGI-PGF)"/>
            <person name="Walter F."/>
            <person name="Albersmeier A."/>
            <person name="Kalinowski J."/>
            <person name="Ruckert C."/>
        </authorList>
    </citation>
    <scope>NUCLEOTIDE SEQUENCE</scope>
    <source>
        <strain evidence="1">CGMCC 1.15290</strain>
    </source>
</reference>
<protein>
    <submittedName>
        <fullName evidence="1">Uncharacterized protein</fullName>
    </submittedName>
</protein>
<proteinExistence type="predicted"/>
<dbReference type="AlphaFoldDB" id="A0A917MZV8"/>
<sequence length="126" mass="15035">MYSSGAMIDVKQFRLESDEWKRTLELLLLENAYLKNRLAEIVNVSSTTLLFLEKAEDYQNRFMQKDEVINLMRQDIHEFDRLLAACGPENKEMLKSIRQRQQTLRKELMLLESTFSLLKVQFRDML</sequence>
<evidence type="ECO:0000313" key="2">
    <source>
        <dbReference type="Proteomes" id="UP000627292"/>
    </source>
</evidence>
<dbReference type="EMBL" id="BMIB01000009">
    <property type="protein sequence ID" value="GGH83148.1"/>
    <property type="molecule type" value="Genomic_DNA"/>
</dbReference>
<name>A0A917MZV8_9BACT</name>
<comment type="caution">
    <text evidence="1">The sequence shown here is derived from an EMBL/GenBank/DDBJ whole genome shotgun (WGS) entry which is preliminary data.</text>
</comment>
<keyword evidence="2" id="KW-1185">Reference proteome</keyword>